<protein>
    <submittedName>
        <fullName evidence="1">Uncharacterized protein</fullName>
    </submittedName>
</protein>
<keyword evidence="2" id="KW-1185">Reference proteome</keyword>
<gene>
    <name evidence="1" type="ORF">VN97_g11610</name>
</gene>
<dbReference type="EMBL" id="LACB01000667">
    <property type="protein sequence ID" value="KAJ9481842.1"/>
    <property type="molecule type" value="Genomic_DNA"/>
</dbReference>
<name>A0AAI9X322_PENTH</name>
<comment type="caution">
    <text evidence="1">The sequence shown here is derived from an EMBL/GenBank/DDBJ whole genome shotgun (WGS) entry which is preliminary data.</text>
</comment>
<reference evidence="1" key="2">
    <citation type="journal article" date="2016" name="Fungal Biol.">
        <title>Ochratoxin A production by Penicillium thymicola.</title>
        <authorList>
            <person name="Nguyen H.D.T."/>
            <person name="McMullin D.R."/>
            <person name="Ponomareva E."/>
            <person name="Riley R."/>
            <person name="Pomraning K.R."/>
            <person name="Baker S.E."/>
            <person name="Seifert K.A."/>
        </authorList>
    </citation>
    <scope>NUCLEOTIDE SEQUENCE</scope>
    <source>
        <strain evidence="1">DAOM 180753</strain>
    </source>
</reference>
<dbReference type="Proteomes" id="UP001227192">
    <property type="component" value="Unassembled WGS sequence"/>
</dbReference>
<sequence length="69" mass="8005">INPHTKLQQKKKRICVQMKFEEGDRDIAGTAGRLRLFQLWKLQKILSEPFSPNMIPFHAIPCSNLELNS</sequence>
<reference evidence="1" key="1">
    <citation type="submission" date="2015-06" db="EMBL/GenBank/DDBJ databases">
        <authorList>
            <person name="Nguyen H."/>
        </authorList>
    </citation>
    <scope>NUCLEOTIDE SEQUENCE</scope>
    <source>
        <strain evidence="1">DAOM 180753</strain>
    </source>
</reference>
<accession>A0AAI9X322</accession>
<proteinExistence type="predicted"/>
<feature type="non-terminal residue" evidence="1">
    <location>
        <position position="1"/>
    </location>
</feature>
<dbReference type="AlphaFoldDB" id="A0AAI9X322"/>
<evidence type="ECO:0000313" key="2">
    <source>
        <dbReference type="Proteomes" id="UP001227192"/>
    </source>
</evidence>
<organism evidence="1 2">
    <name type="scientific">Penicillium thymicola</name>
    <dbReference type="NCBI Taxonomy" id="293382"/>
    <lineage>
        <taxon>Eukaryota</taxon>
        <taxon>Fungi</taxon>
        <taxon>Dikarya</taxon>
        <taxon>Ascomycota</taxon>
        <taxon>Pezizomycotina</taxon>
        <taxon>Eurotiomycetes</taxon>
        <taxon>Eurotiomycetidae</taxon>
        <taxon>Eurotiales</taxon>
        <taxon>Aspergillaceae</taxon>
        <taxon>Penicillium</taxon>
    </lineage>
</organism>
<evidence type="ECO:0000313" key="1">
    <source>
        <dbReference type="EMBL" id="KAJ9481842.1"/>
    </source>
</evidence>